<protein>
    <submittedName>
        <fullName evidence="2">Uncharacterized protein</fullName>
    </submittedName>
</protein>
<organism evidence="2 3">
    <name type="scientific">Trematosphaeria pertusa</name>
    <dbReference type="NCBI Taxonomy" id="390896"/>
    <lineage>
        <taxon>Eukaryota</taxon>
        <taxon>Fungi</taxon>
        <taxon>Dikarya</taxon>
        <taxon>Ascomycota</taxon>
        <taxon>Pezizomycotina</taxon>
        <taxon>Dothideomycetes</taxon>
        <taxon>Pleosporomycetidae</taxon>
        <taxon>Pleosporales</taxon>
        <taxon>Massarineae</taxon>
        <taxon>Trematosphaeriaceae</taxon>
        <taxon>Trematosphaeria</taxon>
    </lineage>
</organism>
<evidence type="ECO:0000256" key="1">
    <source>
        <dbReference type="SAM" id="MobiDB-lite"/>
    </source>
</evidence>
<dbReference type="EMBL" id="ML987193">
    <property type="protein sequence ID" value="KAF2250494.1"/>
    <property type="molecule type" value="Genomic_DNA"/>
</dbReference>
<dbReference type="OrthoDB" id="5371646at2759"/>
<feature type="compositionally biased region" description="Low complexity" evidence="1">
    <location>
        <begin position="177"/>
        <end position="187"/>
    </location>
</feature>
<dbReference type="AlphaFoldDB" id="A0A6A6IIU6"/>
<gene>
    <name evidence="2" type="ORF">BU26DRAFT_264354</name>
</gene>
<feature type="compositionally biased region" description="Low complexity" evidence="1">
    <location>
        <begin position="236"/>
        <end position="249"/>
    </location>
</feature>
<feature type="compositionally biased region" description="Polar residues" evidence="1">
    <location>
        <begin position="286"/>
        <end position="305"/>
    </location>
</feature>
<proteinExistence type="predicted"/>
<sequence length="342" mass="36887">MEPAREAPWAEHEKVYLLAEVLKAAPVPSHVLFDLIRNSNIQPRWNEMALPQGKCDPGATGKAQDARLPSFQAAPTTVSGRSLRSCQMAYDNLAATYSAADYRRPPLPAPIMYPGPDMPKKRPHQPETPPIGRLLQPRPPQPYAGEYIVGPNPYTTAAMSPVGEPASKKKRGRPTKAEAQQKAQEAAARGEVYPPPRKSRPSVTASEPARGERSSLGSIGQSPPSAVPTAPGGAMTPQQTQPEQGPESSSGKKKRGKPTPLELEKSQRAPSETESPLAFGSAADPSRSQAYSSFTPISAPLPSSTEPRDRDRDRDVRMEGVEESQPQPRTTTPHSFKDTVGI</sequence>
<feature type="compositionally biased region" description="Basic and acidic residues" evidence="1">
    <location>
        <begin position="306"/>
        <end position="320"/>
    </location>
</feature>
<evidence type="ECO:0000313" key="3">
    <source>
        <dbReference type="Proteomes" id="UP000800094"/>
    </source>
</evidence>
<dbReference type="GeneID" id="54574623"/>
<dbReference type="RefSeq" id="XP_033685498.1">
    <property type="nucleotide sequence ID" value="XM_033821293.1"/>
</dbReference>
<dbReference type="Proteomes" id="UP000800094">
    <property type="component" value="Unassembled WGS sequence"/>
</dbReference>
<keyword evidence="3" id="KW-1185">Reference proteome</keyword>
<name>A0A6A6IIU6_9PLEO</name>
<evidence type="ECO:0000313" key="2">
    <source>
        <dbReference type="EMBL" id="KAF2250494.1"/>
    </source>
</evidence>
<feature type="region of interest" description="Disordered" evidence="1">
    <location>
        <begin position="111"/>
        <end position="342"/>
    </location>
</feature>
<reference evidence="2" key="1">
    <citation type="journal article" date="2020" name="Stud. Mycol.">
        <title>101 Dothideomycetes genomes: a test case for predicting lifestyles and emergence of pathogens.</title>
        <authorList>
            <person name="Haridas S."/>
            <person name="Albert R."/>
            <person name="Binder M."/>
            <person name="Bloem J."/>
            <person name="Labutti K."/>
            <person name="Salamov A."/>
            <person name="Andreopoulos B."/>
            <person name="Baker S."/>
            <person name="Barry K."/>
            <person name="Bills G."/>
            <person name="Bluhm B."/>
            <person name="Cannon C."/>
            <person name="Castanera R."/>
            <person name="Culley D."/>
            <person name="Daum C."/>
            <person name="Ezra D."/>
            <person name="Gonzalez J."/>
            <person name="Henrissat B."/>
            <person name="Kuo A."/>
            <person name="Liang C."/>
            <person name="Lipzen A."/>
            <person name="Lutzoni F."/>
            <person name="Magnuson J."/>
            <person name="Mondo S."/>
            <person name="Nolan M."/>
            <person name="Ohm R."/>
            <person name="Pangilinan J."/>
            <person name="Park H.-J."/>
            <person name="Ramirez L."/>
            <person name="Alfaro M."/>
            <person name="Sun H."/>
            <person name="Tritt A."/>
            <person name="Yoshinaga Y."/>
            <person name="Zwiers L.-H."/>
            <person name="Turgeon B."/>
            <person name="Goodwin S."/>
            <person name="Spatafora J."/>
            <person name="Crous P."/>
            <person name="Grigoriev I."/>
        </authorList>
    </citation>
    <scope>NUCLEOTIDE SEQUENCE</scope>
    <source>
        <strain evidence="2">CBS 122368</strain>
    </source>
</reference>
<feature type="compositionally biased region" description="Polar residues" evidence="1">
    <location>
        <begin position="324"/>
        <end position="334"/>
    </location>
</feature>
<feature type="compositionally biased region" description="Polar residues" evidence="1">
    <location>
        <begin position="215"/>
        <end position="224"/>
    </location>
</feature>
<accession>A0A6A6IIU6</accession>